<dbReference type="CDD" id="cd03399">
    <property type="entry name" value="SPFH_flotillin"/>
    <property type="match status" value="1"/>
</dbReference>
<feature type="region of interest" description="Disordered" evidence="15">
    <location>
        <begin position="924"/>
        <end position="981"/>
    </location>
</feature>
<dbReference type="AlphaFoldDB" id="A0A3M0KUG2"/>
<dbReference type="EMBL" id="QRBI01000111">
    <property type="protein sequence ID" value="RMC10717.1"/>
    <property type="molecule type" value="Genomic_DNA"/>
</dbReference>
<dbReference type="PRINTS" id="PR00081">
    <property type="entry name" value="GDHRDH"/>
</dbReference>
<feature type="region of interest" description="G5" evidence="13">
    <location>
        <begin position="995"/>
        <end position="997"/>
    </location>
</feature>
<dbReference type="GO" id="GO:0031410">
    <property type="term" value="C:cytoplasmic vesicle"/>
    <property type="evidence" value="ECO:0007669"/>
    <property type="project" value="TreeGrafter"/>
</dbReference>
<dbReference type="PANTHER" id="PTHR13806">
    <property type="entry name" value="FLOTILLIN-RELATED"/>
    <property type="match status" value="1"/>
</dbReference>
<dbReference type="Pfam" id="PF01145">
    <property type="entry name" value="Band_7"/>
    <property type="match status" value="1"/>
</dbReference>
<evidence type="ECO:0000313" key="19">
    <source>
        <dbReference type="Proteomes" id="UP000269221"/>
    </source>
</evidence>
<dbReference type="GO" id="GO:0016600">
    <property type="term" value="C:flotillin complex"/>
    <property type="evidence" value="ECO:0007669"/>
    <property type="project" value="TreeGrafter"/>
</dbReference>
<dbReference type="SUPFAM" id="SSF51735">
    <property type="entry name" value="NAD(P)-binding Rossmann-fold domains"/>
    <property type="match status" value="1"/>
</dbReference>
<dbReference type="Gene3D" id="3.30.479.30">
    <property type="entry name" value="Band 7 domain"/>
    <property type="match status" value="1"/>
</dbReference>
<dbReference type="GO" id="GO:0003723">
    <property type="term" value="F:RNA binding"/>
    <property type="evidence" value="ECO:0007669"/>
    <property type="project" value="UniProtKB-KW"/>
</dbReference>
<evidence type="ECO:0000256" key="3">
    <source>
        <dbReference type="ARBA" id="ARBA00007161"/>
    </source>
</evidence>
<protein>
    <recommendedName>
        <fullName evidence="5">GTPase Era, mitochondrial</fullName>
    </recommendedName>
    <alternativeName>
        <fullName evidence="12">ERA-like protein 1</fullName>
    </alternativeName>
</protein>
<dbReference type="InterPro" id="IPR005662">
    <property type="entry name" value="GTPase_Era-like"/>
</dbReference>
<dbReference type="OrthoDB" id="8954335at2759"/>
<evidence type="ECO:0000256" key="11">
    <source>
        <dbReference type="ARBA" id="ARBA00025227"/>
    </source>
</evidence>
<dbReference type="InterPro" id="IPR005225">
    <property type="entry name" value="Small_GTP-bd"/>
</dbReference>
<evidence type="ECO:0000256" key="16">
    <source>
        <dbReference type="SAM" id="SignalP"/>
    </source>
</evidence>
<evidence type="ECO:0000256" key="10">
    <source>
        <dbReference type="ARBA" id="ARBA00023136"/>
    </source>
</evidence>
<feature type="region of interest" description="G1" evidence="13">
    <location>
        <begin position="767"/>
        <end position="774"/>
    </location>
</feature>
<dbReference type="InterPro" id="IPR031905">
    <property type="entry name" value="Flotillin_C"/>
</dbReference>
<dbReference type="Pfam" id="PF07650">
    <property type="entry name" value="KH_2"/>
    <property type="match status" value="1"/>
</dbReference>
<dbReference type="Proteomes" id="UP000269221">
    <property type="component" value="Unassembled WGS sequence"/>
</dbReference>
<dbReference type="Gene3D" id="3.40.50.720">
    <property type="entry name" value="NAD(P)-binding Rossmann-like Domain"/>
    <property type="match status" value="1"/>
</dbReference>
<evidence type="ECO:0000256" key="4">
    <source>
        <dbReference type="ARBA" id="ARBA00007921"/>
    </source>
</evidence>
<comment type="caution">
    <text evidence="18">The sequence shown here is derived from an EMBL/GenBank/DDBJ whole genome shotgun (WGS) entry which is preliminary data.</text>
</comment>
<keyword evidence="10" id="KW-0472">Membrane</keyword>
<dbReference type="SUPFAM" id="SSF52540">
    <property type="entry name" value="P-loop containing nucleoside triphosphate hydrolases"/>
    <property type="match status" value="1"/>
</dbReference>
<proteinExistence type="inferred from homology"/>
<dbReference type="GO" id="GO:0002020">
    <property type="term" value="F:protease binding"/>
    <property type="evidence" value="ECO:0007669"/>
    <property type="project" value="TreeGrafter"/>
</dbReference>
<feature type="signal peptide" evidence="16">
    <location>
        <begin position="1"/>
        <end position="24"/>
    </location>
</feature>
<keyword evidence="7" id="KW-0967">Endosome</keyword>
<dbReference type="Pfam" id="PF01926">
    <property type="entry name" value="MMR_HSR1"/>
    <property type="match status" value="1"/>
</dbReference>
<reference evidence="18 19" key="1">
    <citation type="submission" date="2018-07" db="EMBL/GenBank/DDBJ databases">
        <title>A high quality draft genome assembly of the barn swallow (H. rustica rustica).</title>
        <authorList>
            <person name="Formenti G."/>
            <person name="Chiara M."/>
            <person name="Poveda L."/>
            <person name="Francoijs K.-J."/>
            <person name="Bonisoli-Alquati A."/>
            <person name="Canova L."/>
            <person name="Gianfranceschi L."/>
            <person name="Horner D.S."/>
            <person name="Saino N."/>
        </authorList>
    </citation>
    <scope>NUCLEOTIDE SEQUENCE [LARGE SCALE GENOMIC DNA]</scope>
    <source>
        <strain evidence="18">Chelidonia</strain>
        <tissue evidence="18">Blood</tissue>
    </source>
</reference>
<dbReference type="SUPFAM" id="SSF117892">
    <property type="entry name" value="Band 7/SPFH domain"/>
    <property type="match status" value="1"/>
</dbReference>
<feature type="chain" id="PRO_5018141632" description="GTPase Era, mitochondrial" evidence="16">
    <location>
        <begin position="25"/>
        <end position="1220"/>
    </location>
</feature>
<dbReference type="InterPro" id="IPR004044">
    <property type="entry name" value="KH_dom_type_2"/>
</dbReference>
<evidence type="ECO:0000259" key="17">
    <source>
        <dbReference type="PROSITE" id="PS51713"/>
    </source>
</evidence>
<evidence type="ECO:0000256" key="13">
    <source>
        <dbReference type="PROSITE-ProRule" id="PRU01050"/>
    </source>
</evidence>
<dbReference type="GO" id="GO:0045661">
    <property type="term" value="P:regulation of myoblast differentiation"/>
    <property type="evidence" value="ECO:0007669"/>
    <property type="project" value="TreeGrafter"/>
</dbReference>
<dbReference type="InterPro" id="IPR001107">
    <property type="entry name" value="Band_7"/>
</dbReference>
<feature type="compositionally biased region" description="Polar residues" evidence="15">
    <location>
        <begin position="1208"/>
        <end position="1220"/>
    </location>
</feature>
<dbReference type="InterPro" id="IPR002347">
    <property type="entry name" value="SDR_fam"/>
</dbReference>
<dbReference type="CDD" id="cd22534">
    <property type="entry name" value="KH-II_Era"/>
    <property type="match status" value="1"/>
</dbReference>
<evidence type="ECO:0000256" key="8">
    <source>
        <dbReference type="ARBA" id="ARBA00022884"/>
    </source>
</evidence>
<dbReference type="CDD" id="cd04163">
    <property type="entry name" value="Era"/>
    <property type="match status" value="1"/>
</dbReference>
<evidence type="ECO:0000256" key="14">
    <source>
        <dbReference type="SAM" id="Coils"/>
    </source>
</evidence>
<comment type="subcellular location">
    <subcellularLocation>
        <location evidence="1">Endosome</location>
    </subcellularLocation>
    <subcellularLocation>
        <location evidence="2">Mitochondrion inner membrane</location>
        <topology evidence="2">Peripheral membrane protein</topology>
    </subcellularLocation>
</comment>
<keyword evidence="14" id="KW-0175">Coiled coil</keyword>
<feature type="region of interest" description="G2" evidence="13">
    <location>
        <begin position="793"/>
        <end position="797"/>
    </location>
</feature>
<dbReference type="Gene3D" id="3.30.300.20">
    <property type="match status" value="1"/>
</dbReference>
<feature type="region of interest" description="G4" evidence="13">
    <location>
        <begin position="883"/>
        <end position="886"/>
    </location>
</feature>
<evidence type="ECO:0000256" key="9">
    <source>
        <dbReference type="ARBA" id="ARBA00023134"/>
    </source>
</evidence>
<accession>A0A3M0KUG2</accession>
<dbReference type="InterPro" id="IPR030388">
    <property type="entry name" value="G_ERA_dom"/>
</dbReference>
<dbReference type="InterPro" id="IPR036291">
    <property type="entry name" value="NAD(P)-bd_dom_sf"/>
</dbReference>
<evidence type="ECO:0000313" key="18">
    <source>
        <dbReference type="EMBL" id="RMC10717.1"/>
    </source>
</evidence>
<evidence type="ECO:0000256" key="12">
    <source>
        <dbReference type="ARBA" id="ARBA00030975"/>
    </source>
</evidence>
<comment type="similarity">
    <text evidence="4 13">Belongs to the TRAFAC class TrmE-Era-EngA-EngB-Septin-like GTPase superfamily. Era GTPase family.</text>
</comment>
<organism evidence="18 19">
    <name type="scientific">Hirundo rustica rustica</name>
    <dbReference type="NCBI Taxonomy" id="333673"/>
    <lineage>
        <taxon>Eukaryota</taxon>
        <taxon>Metazoa</taxon>
        <taxon>Chordata</taxon>
        <taxon>Craniata</taxon>
        <taxon>Vertebrata</taxon>
        <taxon>Euteleostomi</taxon>
        <taxon>Archelosauria</taxon>
        <taxon>Archosauria</taxon>
        <taxon>Dinosauria</taxon>
        <taxon>Saurischia</taxon>
        <taxon>Theropoda</taxon>
        <taxon>Coelurosauria</taxon>
        <taxon>Aves</taxon>
        <taxon>Neognathae</taxon>
        <taxon>Neoaves</taxon>
        <taxon>Telluraves</taxon>
        <taxon>Australaves</taxon>
        <taxon>Passeriformes</taxon>
        <taxon>Sylvioidea</taxon>
        <taxon>Hirundinidae</taxon>
        <taxon>Hirundo</taxon>
    </lineage>
</organism>
<feature type="region of interest" description="G3" evidence="13">
    <location>
        <begin position="814"/>
        <end position="817"/>
    </location>
</feature>
<feature type="region of interest" description="Disordered" evidence="15">
    <location>
        <begin position="1201"/>
        <end position="1220"/>
    </location>
</feature>
<dbReference type="InterPro" id="IPR009019">
    <property type="entry name" value="KH_sf_prok-type"/>
</dbReference>
<dbReference type="STRING" id="333673.A0A3M0KUG2"/>
<evidence type="ECO:0000256" key="7">
    <source>
        <dbReference type="ARBA" id="ARBA00022753"/>
    </source>
</evidence>
<dbReference type="Pfam" id="PF00106">
    <property type="entry name" value="adh_short"/>
    <property type="match status" value="1"/>
</dbReference>
<comment type="function">
    <text evidence="11">Probable GTPase that plays a role in the mitochondrial ribosomal small subunit assembly. Specifically binds the 12S mitochondrial rRNA (12S mt-rRNA) to a 33 nucleotide section delineating the 3' terminal stem-loop region. May act as a chaperone that protects the 12S mt-rRNA on the 28S mitoribosomal subunit during ribosomal small subunit assembly.</text>
</comment>
<evidence type="ECO:0000256" key="1">
    <source>
        <dbReference type="ARBA" id="ARBA00004177"/>
    </source>
</evidence>
<dbReference type="Gene3D" id="3.40.50.300">
    <property type="entry name" value="P-loop containing nucleotide triphosphate hydrolases"/>
    <property type="match status" value="1"/>
</dbReference>
<gene>
    <name evidence="18" type="ORF">DUI87_12428</name>
</gene>
<feature type="coiled-coil region" evidence="14">
    <location>
        <begin position="480"/>
        <end position="523"/>
    </location>
</feature>
<dbReference type="InterPro" id="IPR027705">
    <property type="entry name" value="Flotillin_fam"/>
</dbReference>
<dbReference type="InterPro" id="IPR027417">
    <property type="entry name" value="P-loop_NTPase"/>
</dbReference>
<evidence type="ECO:0000256" key="5">
    <source>
        <dbReference type="ARBA" id="ARBA00019149"/>
    </source>
</evidence>
<evidence type="ECO:0000256" key="6">
    <source>
        <dbReference type="ARBA" id="ARBA00022741"/>
    </source>
</evidence>
<dbReference type="Pfam" id="PF15975">
    <property type="entry name" value="Flot"/>
    <property type="match status" value="1"/>
</dbReference>
<dbReference type="PANTHER" id="PTHR13806:SF46">
    <property type="entry name" value="FLOTILLIN-1-RELATED"/>
    <property type="match status" value="1"/>
</dbReference>
<sequence>MGWALLVLGILLAVYTLLRHGLLGGPIHRARPELRGRTAIVTGGSSGIGAATALELARCGARVILATRSARRGEAAASRIRRETGNDQVRFMHLDLASLRSVRAFASTFLRQEPHLHLLINNAGVSAGGTTEDGFSLPFQVNHLGHFLLTQLLLERLRSCSPSRVVIVASSAHCAGRLHPESLGRPPSGLFSTFQDYCDSKLANVLHARELATREQGTQVTCYAVHPGFVNTSLFRHAPLWLKPLLLPLAWLLFLDASEGAQVVLDCATQEDLELLSGRYFTACGPRLPWPAGRDDRLARALWEASERLVKIMTEKELLAVACEQFLGKNVQDVKNVVLQTLEGHLRSILGTLTVEQIYQDRDQFAKLVREVAAPDVGRMGIEILSFTIKDVYDKVDYLSSLGKTQIAAVQRDADIGVAEAERDAGIREAECKKEMLDVKFMADTKIADSKRAFELQKAAFTEEVNIKTAEAQLAYELQSAQEQQKIRQEEIEIEVVERKKQIEVEEKEVIRMEKELMATVKQPAEAEAYRIQQIAEGEKVNKILLAQAEAEKIRKIGEAEAFVIEAVGRAEAEGLKLKAEALQKYGEAAQLALVLDALPEIAAKVSAPLSKVDEIVILSGENGTLSNVNRLLAEIPASVRAITGVDLTKALLSSPRCPGQDIIVYFRLPGSRWSGSGSAPGRIPSAPSRCSGSGSALGRILSVPSRCSGSSSALGSLLGIPAEAPSAALGQHPPPVAADKEEQKRLLENRPNQPQNPKVLRIAIIGAPNAGKSTLSNQLLGRKVFPVSRKVHTTRCRAQGVITHEDTQLIILDTPGLINPLKAKRHNLEEAMLKDPWDSMKHADLVLVLVDVSDHWTRNSLSKEVLRCLSQFPHIPSVLVLNKVDILKKKFLLLEIATDLTEGVVNGKKLEVKSALKQDSRSSAKLPLRITRASPPESKVPGSPFEQEKNQGQEGSGSDKSSDVGGAGTGEAQGPKEDLKDVKGWPHFQEIFMLAALRGEEVDTLKRYLLMQAKPGPWEFHSDVLTNQSPQEICDNIIREKVLEYLPLEVPYGVTQGPPLCAGVSREVVFGVPEDFPELLSARLLSQVTEIWEEGECGELFIVQSLLVPRESHKRMLIGRGGKVISRIAREAGQDLMNAFLCDVCLKLKVEVKEARKRLAWAGRDLKAHLSHGQGTGIVSKSSVVFIPYQPIFKCLEKKKKKKTAELDSSSQSTRAAKY</sequence>
<dbReference type="GO" id="GO:0005743">
    <property type="term" value="C:mitochondrial inner membrane"/>
    <property type="evidence" value="ECO:0007669"/>
    <property type="project" value="UniProtKB-SubCell"/>
</dbReference>
<dbReference type="PROSITE" id="PS51713">
    <property type="entry name" value="G_ERA"/>
    <property type="match status" value="1"/>
</dbReference>
<name>A0A3M0KUG2_HIRRU</name>
<feature type="domain" description="Era-type G" evidence="17">
    <location>
        <begin position="759"/>
        <end position="1017"/>
    </location>
</feature>
<dbReference type="NCBIfam" id="TIGR00231">
    <property type="entry name" value="small_GTP"/>
    <property type="match status" value="1"/>
</dbReference>
<dbReference type="SMART" id="SM00244">
    <property type="entry name" value="PHB"/>
    <property type="match status" value="1"/>
</dbReference>
<dbReference type="CDD" id="cd05327">
    <property type="entry name" value="retinol-DH_like_SDR_c_like"/>
    <property type="match status" value="1"/>
</dbReference>
<dbReference type="InterPro" id="IPR006073">
    <property type="entry name" value="GTP-bd"/>
</dbReference>
<keyword evidence="6 13" id="KW-0547">Nucleotide-binding</keyword>
<evidence type="ECO:0000256" key="2">
    <source>
        <dbReference type="ARBA" id="ARBA00004637"/>
    </source>
</evidence>
<dbReference type="GO" id="GO:0072659">
    <property type="term" value="P:protein localization to plasma membrane"/>
    <property type="evidence" value="ECO:0007669"/>
    <property type="project" value="TreeGrafter"/>
</dbReference>
<comment type="similarity">
    <text evidence="3">Belongs to the band 7/mec-2 family. Flotillin subfamily.</text>
</comment>
<keyword evidence="9 13" id="KW-0342">GTP-binding</keyword>
<dbReference type="HAMAP" id="MF_00367">
    <property type="entry name" value="GTPase_Era"/>
    <property type="match status" value="1"/>
</dbReference>
<dbReference type="InterPro" id="IPR036013">
    <property type="entry name" value="Band_7/SPFH_dom_sf"/>
</dbReference>
<keyword evidence="19" id="KW-1185">Reference proteome</keyword>
<keyword evidence="8" id="KW-0694">RNA-binding</keyword>
<dbReference type="GO" id="GO:0005525">
    <property type="term" value="F:GTP binding"/>
    <property type="evidence" value="ECO:0007669"/>
    <property type="project" value="UniProtKB-UniRule"/>
</dbReference>
<dbReference type="InterPro" id="IPR015946">
    <property type="entry name" value="KH_dom-like_a/b"/>
</dbReference>
<dbReference type="SUPFAM" id="SSF54814">
    <property type="entry name" value="Prokaryotic type KH domain (KH-domain type II)"/>
    <property type="match status" value="1"/>
</dbReference>
<dbReference type="FunFam" id="3.40.50.300:FF:002220">
    <property type="entry name" value="GTPase Era, mitochondrial"/>
    <property type="match status" value="1"/>
</dbReference>
<evidence type="ECO:0000256" key="15">
    <source>
        <dbReference type="SAM" id="MobiDB-lite"/>
    </source>
</evidence>
<keyword evidence="16" id="KW-0732">Signal</keyword>